<dbReference type="NCBIfam" id="TIGR01901">
    <property type="entry name" value="adhes_NPXG"/>
    <property type="match status" value="1"/>
</dbReference>
<feature type="domain" description="Filamentous haemagglutinin FhaB/tRNA nuclease CdiA-like TPS" evidence="3">
    <location>
        <begin position="30"/>
        <end position="144"/>
    </location>
</feature>
<evidence type="ECO:0000256" key="1">
    <source>
        <dbReference type="SAM" id="MobiDB-lite"/>
    </source>
</evidence>
<keyword evidence="2" id="KW-0732">Signal</keyword>
<dbReference type="Pfam" id="PF05860">
    <property type="entry name" value="TPS"/>
    <property type="match status" value="1"/>
</dbReference>
<feature type="signal peptide" evidence="2">
    <location>
        <begin position="1"/>
        <end position="24"/>
    </location>
</feature>
<dbReference type="Gene3D" id="2.160.20.10">
    <property type="entry name" value="Single-stranded right-handed beta-helix, Pectin lyase-like"/>
    <property type="match status" value="2"/>
</dbReference>
<dbReference type="SUPFAM" id="SSF51126">
    <property type="entry name" value="Pectin lyase-like"/>
    <property type="match status" value="3"/>
</dbReference>
<dbReference type="RefSeq" id="WP_190960034.1">
    <property type="nucleotide sequence ID" value="NZ_JACJTU010000092.1"/>
</dbReference>
<keyword evidence="5" id="KW-1185">Reference proteome</keyword>
<dbReference type="SMART" id="SM00912">
    <property type="entry name" value="Haemagg_act"/>
    <property type="match status" value="1"/>
</dbReference>
<sequence>MKYKRNIWFNGTLASLLFSLSSISPSPSQVNSDSTLSSNTSIKLEGNTQIIEGGTRAGSNLFHSFELFSVPTGSTAYFNNSLDVQNIISRVTGKSISNIDGLIRANGSSNIFFINPNGIIFGENARLEIGGSFLASTANAIKFANNLEFNATNPQAISPTPLLTISVPIGLQFERNNGAIQIRGQGHQLIGPPFSPLILSNNKTGLQVQPGKSLAIVGGNVFLEGGIITAPGGQLELGSVSDGFVSISPTTSSWIMGYKDVSFFKDISLSERALADVSGTGSGSMQIQGRRITLIDGSLFLNQNQGLLAAGSISVNASEYLEVSGSDPVARTAGGLRNETLGFGRAGDIAVSTKQLIIRNGGQLNSLTFGAAPSGNVVIDASNSVQLIGVSPFNPGVFSTISAATFNSGNTGDIRVSTGRFVAIDGGNLSSSTFGTGRGGDVTLSATDLVEIIGASPITSQPSILSSTSLNAGKAGTLTVNTSKLIVDEGGRVDASTFANGEGGSVIVNANLVELIGTISGSSEPSLINASASIAIPTLQKLFRLPSVPSGKSGEVTVNTNQLNITDGALISVRNDGPGNAGTLQINADRISITNAGGITATTAIGEGGDISIKSKLIQLRSGIISATAGTIGTSGNGGNIRIVADILTAIGNSAITANAFEGRGGNIRIDTKGFFVSPDTQITASSERGIDGTVKINFQERNPSQSEAQPEAIAQTPEIVSVCQASSKAESSFVNFGIQGLADSSDGQIDDNSIWERNFSPVQAIDNSEQSSSLVKQGPTRIVEAQGWVVNANGDIVLIAQTDAPSPYTSASSTCDGQPSMAQASSLTETARKK</sequence>
<name>A0ABR8KLQ4_9NOSO</name>
<dbReference type="InterPro" id="IPR008638">
    <property type="entry name" value="FhaB/CdiA-like_TPS"/>
</dbReference>
<proteinExistence type="predicted"/>
<organism evidence="4 5">
    <name type="scientific">Nostoc paludosum FACHB-159</name>
    <dbReference type="NCBI Taxonomy" id="2692908"/>
    <lineage>
        <taxon>Bacteria</taxon>
        <taxon>Bacillati</taxon>
        <taxon>Cyanobacteriota</taxon>
        <taxon>Cyanophyceae</taxon>
        <taxon>Nostocales</taxon>
        <taxon>Nostocaceae</taxon>
        <taxon>Nostoc</taxon>
    </lineage>
</organism>
<dbReference type="EMBL" id="JACJTU010000092">
    <property type="protein sequence ID" value="MBD2739539.1"/>
    <property type="molecule type" value="Genomic_DNA"/>
</dbReference>
<reference evidence="4 5" key="1">
    <citation type="journal article" date="2020" name="ISME J.">
        <title>Comparative genomics reveals insights into cyanobacterial evolution and habitat adaptation.</title>
        <authorList>
            <person name="Chen M.Y."/>
            <person name="Teng W.K."/>
            <person name="Zhao L."/>
            <person name="Hu C.X."/>
            <person name="Zhou Y.K."/>
            <person name="Han B.P."/>
            <person name="Song L.R."/>
            <person name="Shu W.S."/>
        </authorList>
    </citation>
    <scope>NUCLEOTIDE SEQUENCE [LARGE SCALE GENOMIC DNA]</scope>
    <source>
        <strain evidence="4 5">FACHB-159</strain>
    </source>
</reference>
<accession>A0ABR8KLQ4</accession>
<evidence type="ECO:0000313" key="4">
    <source>
        <dbReference type="EMBL" id="MBD2739539.1"/>
    </source>
</evidence>
<feature type="region of interest" description="Disordered" evidence="1">
    <location>
        <begin position="807"/>
        <end position="835"/>
    </location>
</feature>
<protein>
    <submittedName>
        <fullName evidence="4">Filamentous hemagglutinin N-terminal domain-containing protein</fullName>
    </submittedName>
</protein>
<comment type="caution">
    <text evidence="4">The sequence shown here is derived from an EMBL/GenBank/DDBJ whole genome shotgun (WGS) entry which is preliminary data.</text>
</comment>
<dbReference type="Proteomes" id="UP000637383">
    <property type="component" value="Unassembled WGS sequence"/>
</dbReference>
<feature type="chain" id="PRO_5046583570" evidence="2">
    <location>
        <begin position="25"/>
        <end position="835"/>
    </location>
</feature>
<evidence type="ECO:0000313" key="5">
    <source>
        <dbReference type="Proteomes" id="UP000637383"/>
    </source>
</evidence>
<evidence type="ECO:0000259" key="3">
    <source>
        <dbReference type="SMART" id="SM00912"/>
    </source>
</evidence>
<dbReference type="InterPro" id="IPR012334">
    <property type="entry name" value="Pectin_lyas_fold"/>
</dbReference>
<evidence type="ECO:0000256" key="2">
    <source>
        <dbReference type="SAM" id="SignalP"/>
    </source>
</evidence>
<gene>
    <name evidence="4" type="ORF">H6H03_37765</name>
</gene>
<dbReference type="InterPro" id="IPR011050">
    <property type="entry name" value="Pectin_lyase_fold/virulence"/>
</dbReference>